<accession>A0A1H7FG58</accession>
<organism evidence="2 3">
    <name type="scientific">Atopomonas hussainii</name>
    <dbReference type="NCBI Taxonomy" id="1429083"/>
    <lineage>
        <taxon>Bacteria</taxon>
        <taxon>Pseudomonadati</taxon>
        <taxon>Pseudomonadota</taxon>
        <taxon>Gammaproteobacteria</taxon>
        <taxon>Pseudomonadales</taxon>
        <taxon>Pseudomonadaceae</taxon>
        <taxon>Atopomonas</taxon>
    </lineage>
</organism>
<dbReference type="AlphaFoldDB" id="A0A1H7FG58"/>
<gene>
    <name evidence="2" type="ORF">SAMN05216214_101215</name>
</gene>
<proteinExistence type="predicted"/>
<keyword evidence="1" id="KW-1133">Transmembrane helix</keyword>
<dbReference type="RefSeq" id="WP_074864235.1">
    <property type="nucleotide sequence ID" value="NZ_FOAS01000001.1"/>
</dbReference>
<reference evidence="2 3" key="1">
    <citation type="submission" date="2016-10" db="EMBL/GenBank/DDBJ databases">
        <authorList>
            <person name="de Groot N.N."/>
        </authorList>
    </citation>
    <scope>NUCLEOTIDE SEQUENCE [LARGE SCALE GENOMIC DNA]</scope>
    <source>
        <strain evidence="2 3">JCM 19513</strain>
    </source>
</reference>
<name>A0A1H7FG58_9GAMM</name>
<protein>
    <submittedName>
        <fullName evidence="2">Uncharacterized protein</fullName>
    </submittedName>
</protein>
<dbReference type="EMBL" id="FOAS01000001">
    <property type="protein sequence ID" value="SEK24978.1"/>
    <property type="molecule type" value="Genomic_DNA"/>
</dbReference>
<keyword evidence="1" id="KW-0812">Transmembrane</keyword>
<feature type="transmembrane region" description="Helical" evidence="1">
    <location>
        <begin position="35"/>
        <end position="54"/>
    </location>
</feature>
<keyword evidence="1" id="KW-0472">Membrane</keyword>
<keyword evidence="3" id="KW-1185">Reference proteome</keyword>
<evidence type="ECO:0000313" key="2">
    <source>
        <dbReference type="EMBL" id="SEK24978.1"/>
    </source>
</evidence>
<dbReference type="Proteomes" id="UP000185766">
    <property type="component" value="Unassembled WGS sequence"/>
</dbReference>
<evidence type="ECO:0000256" key="1">
    <source>
        <dbReference type="SAM" id="Phobius"/>
    </source>
</evidence>
<feature type="transmembrane region" description="Helical" evidence="1">
    <location>
        <begin position="7"/>
        <end position="29"/>
    </location>
</feature>
<evidence type="ECO:0000313" key="3">
    <source>
        <dbReference type="Proteomes" id="UP000185766"/>
    </source>
</evidence>
<sequence>MENPIEIMAACGALIGITMLFVGHVFIMTSAFAKHIAWGLSILLFAPASIIFSIAHWDYANYGAKLFLKGLAVSIACGLIFSYTTGTQ</sequence>
<feature type="transmembrane region" description="Helical" evidence="1">
    <location>
        <begin position="66"/>
        <end position="84"/>
    </location>
</feature>